<dbReference type="KEGG" id="ahb:bsdtb5_35740"/>
<gene>
    <name evidence="2" type="ORF">bsdtb5_35740</name>
</gene>
<dbReference type="AlphaFoldDB" id="A0A7R7EP14"/>
<dbReference type="PANTHER" id="PTHR36836:SF1">
    <property type="entry name" value="COLANIC ACID BIOSYNTHESIS PROTEIN WCAK"/>
    <property type="match status" value="1"/>
</dbReference>
<organism evidence="2 3">
    <name type="scientific">Anaeromicropila herbilytica</name>
    <dbReference type="NCBI Taxonomy" id="2785025"/>
    <lineage>
        <taxon>Bacteria</taxon>
        <taxon>Bacillati</taxon>
        <taxon>Bacillota</taxon>
        <taxon>Clostridia</taxon>
        <taxon>Lachnospirales</taxon>
        <taxon>Lachnospiraceae</taxon>
        <taxon>Anaeromicropila</taxon>
    </lineage>
</organism>
<dbReference type="GO" id="GO:0003995">
    <property type="term" value="F:acyl-CoA dehydrogenase activity"/>
    <property type="evidence" value="ECO:0007669"/>
    <property type="project" value="InterPro"/>
</dbReference>
<protein>
    <recommendedName>
        <fullName evidence="1">Polysaccharide pyruvyl transferase domain-containing protein</fullName>
    </recommendedName>
</protein>
<dbReference type="EMBL" id="AP024169">
    <property type="protein sequence ID" value="BCN32279.1"/>
    <property type="molecule type" value="Genomic_DNA"/>
</dbReference>
<name>A0A7R7EP14_9FIRM</name>
<dbReference type="PANTHER" id="PTHR36836">
    <property type="entry name" value="COLANIC ACID BIOSYNTHESIS PROTEIN WCAK"/>
    <property type="match status" value="1"/>
</dbReference>
<evidence type="ECO:0000313" key="2">
    <source>
        <dbReference type="EMBL" id="BCN32279.1"/>
    </source>
</evidence>
<dbReference type="InterPro" id="IPR006089">
    <property type="entry name" value="Acyl-CoA_DH_CS"/>
</dbReference>
<keyword evidence="3" id="KW-1185">Reference proteome</keyword>
<proteinExistence type="predicted"/>
<feature type="domain" description="Polysaccharide pyruvyl transferase" evidence="1">
    <location>
        <begin position="25"/>
        <end position="326"/>
    </location>
</feature>
<sequence length="399" mass="45502">MKIGLISHLIRDYNLGCSALAISNLKLMDEVFEKYNITVEYVVILAESGEKRDLEAYTSLEGFTKNKFSYKTYPRPKNMLLRPWILKATHAFEQCDYVIDLCGGDGYTDNYGIKRIFAESIPILGCKLNQICAFFGPQTIGPFNTKLGEIVARNTLKKLKVIFVRDQSSYQCCKKLGFENKTYQVIDVAFALHFTKQYFNNNKFNIGINVSGLLYNGGYNHDNYFKLSFSYKDFIDKLIDKLCEMENVQVHLVPHVIYDNKNVDDDYSVCEKLHSNFPDTILPGRFGSAMEAKSYISGMNLFSGARMHSTIGATSSCVPVIPVAYSRKFNGLFDTLGYPYYIDAKTTMGVDSAIDQFMDYMNNLEDLKKGIKNAEKIYHANLIKYQELLVQVMELNNIN</sequence>
<reference evidence="2 3" key="1">
    <citation type="submission" date="2020-11" db="EMBL/GenBank/DDBJ databases">
        <title>Draft genome sequencing of a Lachnospiraceae strain isolated from anoxic soil subjected to BSD treatment.</title>
        <authorList>
            <person name="Uek A."/>
            <person name="Tonouchi A."/>
        </authorList>
    </citation>
    <scope>NUCLEOTIDE SEQUENCE [LARGE SCALE GENOMIC DNA]</scope>
    <source>
        <strain evidence="2 3">TB5</strain>
    </source>
</reference>
<dbReference type="Proteomes" id="UP000595897">
    <property type="component" value="Chromosome"/>
</dbReference>
<evidence type="ECO:0000259" key="1">
    <source>
        <dbReference type="Pfam" id="PF04230"/>
    </source>
</evidence>
<dbReference type="PROSITE" id="PS00073">
    <property type="entry name" value="ACYL_COA_DH_2"/>
    <property type="match status" value="1"/>
</dbReference>
<evidence type="ECO:0000313" key="3">
    <source>
        <dbReference type="Proteomes" id="UP000595897"/>
    </source>
</evidence>
<dbReference type="InterPro" id="IPR007345">
    <property type="entry name" value="Polysacch_pyruvyl_Trfase"/>
</dbReference>
<accession>A0A7R7EP14</accession>
<dbReference type="Pfam" id="PF04230">
    <property type="entry name" value="PS_pyruv_trans"/>
    <property type="match status" value="1"/>
</dbReference>